<feature type="transmembrane region" description="Helical" evidence="2">
    <location>
        <begin position="518"/>
        <end position="538"/>
    </location>
</feature>
<dbReference type="HOGENOM" id="CLU_487437_0_0_1"/>
<dbReference type="InterPro" id="IPR002634">
    <property type="entry name" value="BolA"/>
</dbReference>
<evidence type="ECO:0000256" key="1">
    <source>
        <dbReference type="SAM" id="MobiDB-lite"/>
    </source>
</evidence>
<proteinExistence type="predicted"/>
<organism evidence="3 4">
    <name type="scientific">Chaetomium globosum (strain ATCC 6205 / CBS 148.51 / DSM 1962 / NBRC 6347 / NRRL 1970)</name>
    <name type="common">Soil fungus</name>
    <dbReference type="NCBI Taxonomy" id="306901"/>
    <lineage>
        <taxon>Eukaryota</taxon>
        <taxon>Fungi</taxon>
        <taxon>Dikarya</taxon>
        <taxon>Ascomycota</taxon>
        <taxon>Pezizomycotina</taxon>
        <taxon>Sordariomycetes</taxon>
        <taxon>Sordariomycetidae</taxon>
        <taxon>Sordariales</taxon>
        <taxon>Chaetomiaceae</taxon>
        <taxon>Chaetomium</taxon>
    </lineage>
</organism>
<dbReference type="InParanoid" id="Q2H7Z8"/>
<dbReference type="Gene3D" id="3.30.300.90">
    <property type="entry name" value="BolA-like"/>
    <property type="match status" value="1"/>
</dbReference>
<feature type="compositionally biased region" description="Low complexity" evidence="1">
    <location>
        <begin position="261"/>
        <end position="280"/>
    </location>
</feature>
<evidence type="ECO:0000313" key="3">
    <source>
        <dbReference type="EMBL" id="EAQ91721.1"/>
    </source>
</evidence>
<dbReference type="VEuPathDB" id="FungiDB:CHGG_03656"/>
<keyword evidence="2" id="KW-0812">Transmembrane</keyword>
<dbReference type="AlphaFoldDB" id="Q2H7Z8"/>
<dbReference type="SUPFAM" id="SSF82657">
    <property type="entry name" value="BolA-like"/>
    <property type="match status" value="1"/>
</dbReference>
<dbReference type="RefSeq" id="XP_001230172.1">
    <property type="nucleotide sequence ID" value="XM_001230171.1"/>
</dbReference>
<keyword evidence="2" id="KW-1133">Transmembrane helix</keyword>
<sequence length="559" mass="60491">MICRACLRARSTRTLLSSEALRGPRAGGMRATQRLSLSTTTPSLRPVTVTSRFFRAQLPQQLTRCQPFSTSTPLASAAAQPQEHVAVSTSTPEKPTYLSEGESQIWDILLAEFTPTELVVQDISGGCGSMYGIEVCSEKFRGLNMLKQQRLVNAALGDLLKEWHGVQLKTRVPRGLIACAAAHAMLTWPAGWTCHFGSHQTALAYPAQEVPRTMPAVKGLEKPLGATTMSIFLGQSPNALDDKKPGTFDLIRAIRSARARLSTGSRSRSQGQGLRSGLSTNNHQFNAREAGFGVIGQLEERYAHGSNFASDDELHLQARPPTLSTVVTVSQSITTLRQVASGKRQAAAIITMTPRKGSAVSSSPTGWSHTPSTATLLWMGVSLPLVAWDTVYMLLRPHTMPGGSLHEPLWVPYALYGEVDHMYGAKQWDARNPFAATQSLLNLAESLLYLAYLGLWYAYGAAPAPGARRAVGGRVGALAVLLGFSAAVMTVSKTVLYWLLEYCSGFDNIGQNDAWTLLFLWIIPNGAWIVAPLVFMVFGMGEEIITGLTQGTSSGKKQN</sequence>
<name>Q2H7Z8_CHAGB</name>
<accession>Q2H7Z8</accession>
<dbReference type="EMBL" id="CH408030">
    <property type="protein sequence ID" value="EAQ91721.1"/>
    <property type="molecule type" value="Genomic_DNA"/>
</dbReference>
<dbReference type="InterPro" id="IPR036065">
    <property type="entry name" value="BolA-like_sf"/>
</dbReference>
<evidence type="ECO:0000313" key="4">
    <source>
        <dbReference type="Proteomes" id="UP000001056"/>
    </source>
</evidence>
<keyword evidence="4" id="KW-1185">Reference proteome</keyword>
<dbReference type="PANTHER" id="PTHR37919">
    <property type="entry name" value="PROTEIN CBG05606"/>
    <property type="match status" value="1"/>
</dbReference>
<dbReference type="GeneID" id="4388507"/>
<dbReference type="Proteomes" id="UP000001056">
    <property type="component" value="Unassembled WGS sequence"/>
</dbReference>
<dbReference type="PANTHER" id="PTHR37919:SF2">
    <property type="entry name" value="EXPERA DOMAIN-CONTAINING PROTEIN"/>
    <property type="match status" value="1"/>
</dbReference>
<gene>
    <name evidence="3" type="ORF">CHGG_03656</name>
</gene>
<evidence type="ECO:0000256" key="2">
    <source>
        <dbReference type="SAM" id="Phobius"/>
    </source>
</evidence>
<keyword evidence="2" id="KW-0472">Membrane</keyword>
<protein>
    <submittedName>
        <fullName evidence="3">Uncharacterized protein</fullName>
    </submittedName>
</protein>
<dbReference type="STRING" id="306901.Q2H7Z8"/>
<dbReference type="OrthoDB" id="60858at2759"/>
<dbReference type="Pfam" id="PF01722">
    <property type="entry name" value="BolA"/>
    <property type="match status" value="1"/>
</dbReference>
<dbReference type="eggNOG" id="KOG3348">
    <property type="taxonomic scope" value="Eukaryota"/>
</dbReference>
<reference evidence="4" key="1">
    <citation type="journal article" date="2015" name="Genome Announc.">
        <title>Draft genome sequence of the cellulolytic fungus Chaetomium globosum.</title>
        <authorList>
            <person name="Cuomo C.A."/>
            <person name="Untereiner W.A."/>
            <person name="Ma L.-J."/>
            <person name="Grabherr M."/>
            <person name="Birren B.W."/>
        </authorList>
    </citation>
    <scope>NUCLEOTIDE SEQUENCE [LARGE SCALE GENOMIC DNA]</scope>
    <source>
        <strain evidence="4">ATCC 6205 / CBS 148.51 / DSM 1962 / NBRC 6347 / NRRL 1970</strain>
    </source>
</reference>
<feature type="region of interest" description="Disordered" evidence="1">
    <location>
        <begin position="261"/>
        <end position="282"/>
    </location>
</feature>
<feature type="transmembrane region" description="Helical" evidence="2">
    <location>
        <begin position="475"/>
        <end position="498"/>
    </location>
</feature>